<feature type="compositionally biased region" description="Pro residues" evidence="1">
    <location>
        <begin position="1"/>
        <end position="11"/>
    </location>
</feature>
<organism evidence="2 3">
    <name type="scientific">Archangium lansingense</name>
    <dbReference type="NCBI Taxonomy" id="2995310"/>
    <lineage>
        <taxon>Bacteria</taxon>
        <taxon>Pseudomonadati</taxon>
        <taxon>Myxococcota</taxon>
        <taxon>Myxococcia</taxon>
        <taxon>Myxococcales</taxon>
        <taxon>Cystobacterineae</taxon>
        <taxon>Archangiaceae</taxon>
        <taxon>Archangium</taxon>
    </lineage>
</organism>
<gene>
    <name evidence="2" type="ORF">OV287_46420</name>
</gene>
<proteinExistence type="predicted"/>
<reference evidence="2 3" key="1">
    <citation type="submission" date="2022-11" db="EMBL/GenBank/DDBJ databases">
        <title>Minimal conservation of predation-associated metabolite biosynthetic gene clusters underscores biosynthetic potential of Myxococcota including descriptions for ten novel species: Archangium lansinium sp. nov., Myxococcus landrumus sp. nov., Nannocystis bai.</title>
        <authorList>
            <person name="Ahearne A."/>
            <person name="Stevens C."/>
            <person name="Phillips K."/>
        </authorList>
    </citation>
    <scope>NUCLEOTIDE SEQUENCE [LARGE SCALE GENOMIC DNA]</scope>
    <source>
        <strain evidence="2 3">MIWBW</strain>
    </source>
</reference>
<sequence>MDEKPSSPPSLMPSGQQASPEVVMRTCPNCGAQLEERKCKLLCTRCGYYMSCADYY</sequence>
<feature type="region of interest" description="Disordered" evidence="1">
    <location>
        <begin position="1"/>
        <end position="20"/>
    </location>
</feature>
<evidence type="ECO:0000313" key="3">
    <source>
        <dbReference type="Proteomes" id="UP001207654"/>
    </source>
</evidence>
<protein>
    <submittedName>
        <fullName evidence="2">Uncharacterized protein</fullName>
    </submittedName>
</protein>
<keyword evidence="3" id="KW-1185">Reference proteome</keyword>
<name>A0ABT4AM34_9BACT</name>
<evidence type="ECO:0000256" key="1">
    <source>
        <dbReference type="SAM" id="MobiDB-lite"/>
    </source>
</evidence>
<dbReference type="EMBL" id="JAPNKA010000001">
    <property type="protein sequence ID" value="MCY1081909.1"/>
    <property type="molecule type" value="Genomic_DNA"/>
</dbReference>
<evidence type="ECO:0000313" key="2">
    <source>
        <dbReference type="EMBL" id="MCY1081909.1"/>
    </source>
</evidence>
<dbReference type="RefSeq" id="WP_267540492.1">
    <property type="nucleotide sequence ID" value="NZ_JAPNKA010000001.1"/>
</dbReference>
<accession>A0ABT4AM34</accession>
<dbReference type="Proteomes" id="UP001207654">
    <property type="component" value="Unassembled WGS sequence"/>
</dbReference>
<comment type="caution">
    <text evidence="2">The sequence shown here is derived from an EMBL/GenBank/DDBJ whole genome shotgun (WGS) entry which is preliminary data.</text>
</comment>